<dbReference type="EMBL" id="FTMS01000002">
    <property type="protein sequence ID" value="SIP97800.1"/>
    <property type="molecule type" value="Genomic_DNA"/>
</dbReference>
<dbReference type="SUPFAM" id="SSF56300">
    <property type="entry name" value="Metallo-dependent phosphatases"/>
    <property type="match status" value="1"/>
</dbReference>
<dbReference type="AlphaFoldDB" id="A0A1N6P0F1"/>
<evidence type="ECO:0000259" key="2">
    <source>
        <dbReference type="Pfam" id="PF00149"/>
    </source>
</evidence>
<feature type="compositionally biased region" description="Basic and acidic residues" evidence="1">
    <location>
        <begin position="15"/>
        <end position="25"/>
    </location>
</feature>
<feature type="domain" description="Calcineurin-like phosphoesterase" evidence="2">
    <location>
        <begin position="36"/>
        <end position="233"/>
    </location>
</feature>
<dbReference type="Gene3D" id="3.60.21.10">
    <property type="match status" value="1"/>
</dbReference>
<feature type="region of interest" description="Disordered" evidence="1">
    <location>
        <begin position="1"/>
        <end position="25"/>
    </location>
</feature>
<dbReference type="GO" id="GO:0016787">
    <property type="term" value="F:hydrolase activity"/>
    <property type="evidence" value="ECO:0007669"/>
    <property type="project" value="InterPro"/>
</dbReference>
<dbReference type="InterPro" id="IPR004843">
    <property type="entry name" value="Calcineurin-like_PHP"/>
</dbReference>
<evidence type="ECO:0000313" key="4">
    <source>
        <dbReference type="Proteomes" id="UP000186400"/>
    </source>
</evidence>
<sequence>MATDSSSQRDQGQGHQKDLQEIYDHSPLRKISDGDRLVVFSDLHMGNGGRNDDFRHNGELFSTVLKDYYAARGHHLILNGDVEDLQRFSMRSIVNRWKDVYLAFRAVADRGGLTRIVGNHDLELLEGGPAVTGLGVLGRENWPETFMEPIFQGVRLAHACGTIFIFHGHQTNRWYQKHNNIARLLLRYLANPLHVSTPPVADDSRRRFLVERRAYRFAAERNILVFIGHTHRPLFESMGKTDSVLFEIEALCRAYPESPDQSAIEDRIDQLKEDLLNIQEVEKRDASHASLYEERLLVPCMFNSGNVLGKQGMTCLEIEGGNLRLVYWADTTRKQRYQRYREYPPEPLKGTPFQRIPIKQDSLAYIFSRVRLLS</sequence>
<dbReference type="Proteomes" id="UP000186400">
    <property type="component" value="Unassembled WGS sequence"/>
</dbReference>
<keyword evidence="4" id="KW-1185">Reference proteome</keyword>
<accession>A0A1N6P0F1</accession>
<name>A0A1N6P0F1_9SPIO</name>
<gene>
    <name evidence="3" type="ORF">SAMN05920897_10266</name>
</gene>
<proteinExistence type="predicted"/>
<dbReference type="STRING" id="159291.SAMN05920897_10266"/>
<feature type="compositionally biased region" description="Polar residues" evidence="1">
    <location>
        <begin position="1"/>
        <end position="14"/>
    </location>
</feature>
<dbReference type="InterPro" id="IPR029052">
    <property type="entry name" value="Metallo-depent_PP-like"/>
</dbReference>
<reference evidence="3 4" key="1">
    <citation type="submission" date="2017-01" db="EMBL/GenBank/DDBJ databases">
        <authorList>
            <person name="Mah S.A."/>
            <person name="Swanson W.J."/>
            <person name="Moy G.W."/>
            <person name="Vacquier V.D."/>
        </authorList>
    </citation>
    <scope>NUCLEOTIDE SEQUENCE [LARGE SCALE GENOMIC DNA]</scope>
    <source>
        <strain evidence="3 4">ASpG1</strain>
    </source>
</reference>
<protein>
    <submittedName>
        <fullName evidence="3">Putative phosphoesterase</fullName>
    </submittedName>
</protein>
<dbReference type="RefSeq" id="WP_076487620.1">
    <property type="nucleotide sequence ID" value="NZ_FTMS01000002.1"/>
</dbReference>
<evidence type="ECO:0000313" key="3">
    <source>
        <dbReference type="EMBL" id="SIP97800.1"/>
    </source>
</evidence>
<dbReference type="Pfam" id="PF00149">
    <property type="entry name" value="Metallophos"/>
    <property type="match status" value="1"/>
</dbReference>
<organism evidence="3 4">
    <name type="scientific">Alkalispirochaeta americana</name>
    <dbReference type="NCBI Taxonomy" id="159291"/>
    <lineage>
        <taxon>Bacteria</taxon>
        <taxon>Pseudomonadati</taxon>
        <taxon>Spirochaetota</taxon>
        <taxon>Spirochaetia</taxon>
        <taxon>Spirochaetales</taxon>
        <taxon>Spirochaetaceae</taxon>
        <taxon>Alkalispirochaeta</taxon>
    </lineage>
</organism>
<evidence type="ECO:0000256" key="1">
    <source>
        <dbReference type="SAM" id="MobiDB-lite"/>
    </source>
</evidence>
<dbReference type="OrthoDB" id="368442at2"/>